<reference evidence="4 5" key="1">
    <citation type="submission" date="2017-08" db="EMBL/GenBank/DDBJ databases">
        <title>Complete Genome Sequence of Streptomyces formicae KY5, the formicamycin producer.</title>
        <authorList>
            <person name="Holmes N.A."/>
            <person name="Devine R."/>
            <person name="Qin Z."/>
            <person name="Seipke R.F."/>
            <person name="Wilkinson B."/>
            <person name="Hutchings M.I."/>
        </authorList>
    </citation>
    <scope>NUCLEOTIDE SEQUENCE [LARGE SCALE GENOMIC DNA]</scope>
    <source>
        <strain evidence="4 5">KY5</strain>
    </source>
</reference>
<feature type="domain" description="Endonuclease/exonuclease/phosphatase" evidence="3">
    <location>
        <begin position="141"/>
        <end position="340"/>
    </location>
</feature>
<dbReference type="InterPro" id="IPR005135">
    <property type="entry name" value="Endo/exonuclease/phosphatase"/>
</dbReference>
<keyword evidence="2" id="KW-0812">Transmembrane</keyword>
<dbReference type="SUPFAM" id="SSF56219">
    <property type="entry name" value="DNase I-like"/>
    <property type="match status" value="1"/>
</dbReference>
<dbReference type="Gene3D" id="3.60.10.10">
    <property type="entry name" value="Endonuclease/exonuclease/phosphatase"/>
    <property type="match status" value="1"/>
</dbReference>
<proteinExistence type="predicted"/>
<dbReference type="KEGG" id="sfk:KY5_8113c"/>
<evidence type="ECO:0000256" key="1">
    <source>
        <dbReference type="SAM" id="MobiDB-lite"/>
    </source>
</evidence>
<evidence type="ECO:0000313" key="4">
    <source>
        <dbReference type="EMBL" id="ATL33131.1"/>
    </source>
</evidence>
<keyword evidence="2" id="KW-1133">Transmembrane helix</keyword>
<organism evidence="4 5">
    <name type="scientific">Streptomyces formicae</name>
    <dbReference type="NCBI Taxonomy" id="1616117"/>
    <lineage>
        <taxon>Bacteria</taxon>
        <taxon>Bacillati</taxon>
        <taxon>Actinomycetota</taxon>
        <taxon>Actinomycetes</taxon>
        <taxon>Kitasatosporales</taxon>
        <taxon>Streptomycetaceae</taxon>
        <taxon>Streptomyces</taxon>
    </lineage>
</organism>
<gene>
    <name evidence="4" type="ORF">KY5_8113c</name>
</gene>
<feature type="compositionally biased region" description="Polar residues" evidence="1">
    <location>
        <begin position="1"/>
        <end position="13"/>
    </location>
</feature>
<evidence type="ECO:0000256" key="2">
    <source>
        <dbReference type="SAM" id="Phobius"/>
    </source>
</evidence>
<feature type="transmembrane region" description="Helical" evidence="2">
    <location>
        <begin position="106"/>
        <end position="127"/>
    </location>
</feature>
<dbReference type="InterPro" id="IPR036691">
    <property type="entry name" value="Endo/exonu/phosph_ase_sf"/>
</dbReference>
<dbReference type="Proteomes" id="UP000221011">
    <property type="component" value="Chromosome"/>
</dbReference>
<dbReference type="Pfam" id="PF03372">
    <property type="entry name" value="Exo_endo_phos"/>
    <property type="match status" value="1"/>
</dbReference>
<accession>A0A291QN23</accession>
<protein>
    <submittedName>
        <fullName evidence="4">Putative membrane protein</fullName>
    </submittedName>
</protein>
<evidence type="ECO:0000259" key="3">
    <source>
        <dbReference type="Pfam" id="PF03372"/>
    </source>
</evidence>
<feature type="transmembrane region" description="Helical" evidence="2">
    <location>
        <begin position="50"/>
        <end position="68"/>
    </location>
</feature>
<sequence>MSENTVISRTDSPPTAKPVDMSRTGPWRTRMWRVLTERVRTWRTGMWRRGRFVAAAAVLCTLLMALNTQVPNGVGNLGSLLQTVLPWMGLSVVALLAAAVARRSALAAVAVLIPAVTWCSLFAGTFLDKRSSGGDLVVVGHNVHEGNRDPRGTARALAASGADVVALEELSRPAVSAYEDELAPIYRYSAVREGVGLWSKHPLKAVRPVEIMPWTRALRATVDTPKGQVALYVAHLASVRVLPSSGFTTERRNESAGKLADALRAERLDRVVVVGDFNGAAEDSALAPLTRQLRSAQREAGAGFGFTWPAAFPVVRLDQIMVKGVTPVSSWTLPATGSDHLPVAASLRL</sequence>
<dbReference type="AlphaFoldDB" id="A0A291QN23"/>
<feature type="region of interest" description="Disordered" evidence="1">
    <location>
        <begin position="1"/>
        <end position="23"/>
    </location>
</feature>
<evidence type="ECO:0000313" key="5">
    <source>
        <dbReference type="Proteomes" id="UP000221011"/>
    </source>
</evidence>
<keyword evidence="2" id="KW-0472">Membrane</keyword>
<dbReference type="EMBL" id="CP022685">
    <property type="protein sequence ID" value="ATL33131.1"/>
    <property type="molecule type" value="Genomic_DNA"/>
</dbReference>
<name>A0A291QN23_9ACTN</name>
<dbReference type="GO" id="GO:0003824">
    <property type="term" value="F:catalytic activity"/>
    <property type="evidence" value="ECO:0007669"/>
    <property type="project" value="InterPro"/>
</dbReference>
<feature type="transmembrane region" description="Helical" evidence="2">
    <location>
        <begin position="80"/>
        <end position="99"/>
    </location>
</feature>
<keyword evidence="5" id="KW-1185">Reference proteome</keyword>